<dbReference type="GO" id="GO:0005886">
    <property type="term" value="C:plasma membrane"/>
    <property type="evidence" value="ECO:0007669"/>
    <property type="project" value="TreeGrafter"/>
</dbReference>
<comment type="subcellular location">
    <subcellularLocation>
        <location evidence="1">Membrane</location>
        <topology evidence="1">Multi-pass membrane protein</topology>
    </subcellularLocation>
</comment>
<dbReference type="InterPro" id="IPR004695">
    <property type="entry name" value="SLAC1/Mae1/Ssu1/TehA"/>
</dbReference>
<dbReference type="Pfam" id="PF03595">
    <property type="entry name" value="SLAC1"/>
    <property type="match status" value="1"/>
</dbReference>
<accession>A0AA41UDR6</accession>
<dbReference type="EMBL" id="JAKGSG010000059">
    <property type="protein sequence ID" value="MCF4123359.1"/>
    <property type="molecule type" value="Genomic_DNA"/>
</dbReference>
<name>A0AA41UDR6_9MICO</name>
<keyword evidence="4 6" id="KW-0472">Membrane</keyword>
<evidence type="ECO:0000256" key="5">
    <source>
        <dbReference type="SAM" id="MobiDB-lite"/>
    </source>
</evidence>
<organism evidence="7 8">
    <name type="scientific">Antribacter soli</name>
    <dbReference type="NCBI Taxonomy" id="2910976"/>
    <lineage>
        <taxon>Bacteria</taxon>
        <taxon>Bacillati</taxon>
        <taxon>Actinomycetota</taxon>
        <taxon>Actinomycetes</taxon>
        <taxon>Micrococcales</taxon>
        <taxon>Promicromonosporaceae</taxon>
        <taxon>Antribacter</taxon>
    </lineage>
</organism>
<evidence type="ECO:0000313" key="8">
    <source>
        <dbReference type="Proteomes" id="UP001165405"/>
    </source>
</evidence>
<protein>
    <submittedName>
        <fullName evidence="7">Uncharacterized protein</fullName>
    </submittedName>
</protein>
<dbReference type="InterPro" id="IPR052951">
    <property type="entry name" value="Tellurite_res_ion_channel"/>
</dbReference>
<evidence type="ECO:0000256" key="2">
    <source>
        <dbReference type="ARBA" id="ARBA00022692"/>
    </source>
</evidence>
<feature type="transmembrane region" description="Helical" evidence="6">
    <location>
        <begin position="160"/>
        <end position="181"/>
    </location>
</feature>
<feature type="transmembrane region" description="Helical" evidence="6">
    <location>
        <begin position="127"/>
        <end position="148"/>
    </location>
</feature>
<dbReference type="Proteomes" id="UP001165405">
    <property type="component" value="Unassembled WGS sequence"/>
</dbReference>
<dbReference type="RefSeq" id="WP_236091171.1">
    <property type="nucleotide sequence ID" value="NZ_JAKGSG010000059.1"/>
</dbReference>
<evidence type="ECO:0000256" key="3">
    <source>
        <dbReference type="ARBA" id="ARBA00022989"/>
    </source>
</evidence>
<proteinExistence type="predicted"/>
<comment type="caution">
    <text evidence="7">The sequence shown here is derived from an EMBL/GenBank/DDBJ whole genome shotgun (WGS) entry which is preliminary data.</text>
</comment>
<keyword evidence="2 6" id="KW-0812">Transmembrane</keyword>
<dbReference type="PANTHER" id="PTHR37955">
    <property type="entry name" value="TELLURITE RESISTANCE PROTEIN TEHA"/>
    <property type="match status" value="1"/>
</dbReference>
<dbReference type="GO" id="GO:0046583">
    <property type="term" value="F:monoatomic cation efflux transmembrane transporter activity"/>
    <property type="evidence" value="ECO:0007669"/>
    <property type="project" value="TreeGrafter"/>
</dbReference>
<feature type="transmembrane region" description="Helical" evidence="6">
    <location>
        <begin position="193"/>
        <end position="211"/>
    </location>
</feature>
<dbReference type="PANTHER" id="PTHR37955:SF1">
    <property type="entry name" value="DEP DOMAIN-CONTAINING PROTEIN"/>
    <property type="match status" value="1"/>
</dbReference>
<feature type="compositionally biased region" description="Basic and acidic residues" evidence="5">
    <location>
        <begin position="34"/>
        <end position="53"/>
    </location>
</feature>
<evidence type="ECO:0000313" key="7">
    <source>
        <dbReference type="EMBL" id="MCF4123359.1"/>
    </source>
</evidence>
<keyword evidence="3 6" id="KW-1133">Transmembrane helix</keyword>
<evidence type="ECO:0000256" key="1">
    <source>
        <dbReference type="ARBA" id="ARBA00004141"/>
    </source>
</evidence>
<evidence type="ECO:0000256" key="4">
    <source>
        <dbReference type="ARBA" id="ARBA00023136"/>
    </source>
</evidence>
<feature type="transmembrane region" description="Helical" evidence="6">
    <location>
        <begin position="74"/>
        <end position="91"/>
    </location>
</feature>
<dbReference type="AlphaFoldDB" id="A0AA41UDR6"/>
<feature type="compositionally biased region" description="Low complexity" evidence="5">
    <location>
        <begin position="57"/>
        <end position="68"/>
    </location>
</feature>
<feature type="region of interest" description="Disordered" evidence="5">
    <location>
        <begin position="235"/>
        <end position="265"/>
    </location>
</feature>
<gene>
    <name evidence="7" type="ORF">L1785_20540</name>
</gene>
<feature type="compositionally biased region" description="Polar residues" evidence="5">
    <location>
        <begin position="20"/>
        <end position="33"/>
    </location>
</feature>
<dbReference type="InterPro" id="IPR038665">
    <property type="entry name" value="Voltage-dep_anion_channel_sf"/>
</dbReference>
<keyword evidence="8" id="KW-1185">Reference proteome</keyword>
<evidence type="ECO:0000256" key="6">
    <source>
        <dbReference type="SAM" id="Phobius"/>
    </source>
</evidence>
<dbReference type="Gene3D" id="1.50.10.150">
    <property type="entry name" value="Voltage-dependent anion channel"/>
    <property type="match status" value="1"/>
</dbReference>
<feature type="compositionally biased region" description="Low complexity" evidence="5">
    <location>
        <begin position="1"/>
        <end position="18"/>
    </location>
</feature>
<feature type="region of interest" description="Disordered" evidence="5">
    <location>
        <begin position="1"/>
        <end position="69"/>
    </location>
</feature>
<reference evidence="7" key="1">
    <citation type="submission" date="2022-01" db="EMBL/GenBank/DDBJ databases">
        <title>Antribacter sp. nov., isolated from Guizhou of China.</title>
        <authorList>
            <person name="Chengliang C."/>
            <person name="Ya Z."/>
        </authorList>
    </citation>
    <scope>NUCLEOTIDE SEQUENCE</scope>
    <source>
        <strain evidence="7">KLBMP 9083</strain>
    </source>
</reference>
<sequence length="302" mass="31765">MASRSRSTCSATTAAGRSPATPSAPNPSVSGRSANDRDAATGGPRSERDRARSADPVAGRLRARAGSGRSRRRLGGRVALIAARLAAHWISGGLSGAEALHGGYFPPVVAGPFIASIGLSSVGLHALALYAFGAGLFFWLTLGTAVMYRHISGGEVPDSATPTLAAFLAAAATASIAWLVAHPGPGPLDDPQSLLTGVLFIMLFVQIALISRYRRMKFGMQYWVFTFPVASTSNPQRCPANGPRRNALPREHPAAEGPPQQGLVWTRNRRLPAGGQEGVVVVARNARIRWRASWPGSSSRSN</sequence>